<name>A0A556MYH2_9FLAO</name>
<evidence type="ECO:0000313" key="2">
    <source>
        <dbReference type="Proteomes" id="UP000316008"/>
    </source>
</evidence>
<dbReference type="AlphaFoldDB" id="A0A556MYH2"/>
<dbReference type="OrthoDB" id="959050at2"/>
<sequence length="134" mass="15495">MKITINDQQSISQIRDSFNQAFPFLKLEFFSKRHESGQASPLQFLIRKDVTLKECRTVHHSGEISITPEMKVSELEQLLWTGFGLGVQVFRKSGNVWLETILTDTWTLAEQNAEGEFLSKGIEPDEPEYYQDRN</sequence>
<evidence type="ECO:0000313" key="1">
    <source>
        <dbReference type="EMBL" id="TSJ44967.1"/>
    </source>
</evidence>
<proteinExistence type="predicted"/>
<keyword evidence="2" id="KW-1185">Reference proteome</keyword>
<accession>A0A556MYH2</accession>
<organism evidence="1 2">
    <name type="scientific">Fluviicola chungangensis</name>
    <dbReference type="NCBI Taxonomy" id="2597671"/>
    <lineage>
        <taxon>Bacteria</taxon>
        <taxon>Pseudomonadati</taxon>
        <taxon>Bacteroidota</taxon>
        <taxon>Flavobacteriia</taxon>
        <taxon>Flavobacteriales</taxon>
        <taxon>Crocinitomicaceae</taxon>
        <taxon>Fluviicola</taxon>
    </lineage>
</organism>
<reference evidence="1 2" key="1">
    <citation type="submission" date="2019-07" db="EMBL/GenBank/DDBJ databases">
        <authorList>
            <person name="Huq M.A."/>
        </authorList>
    </citation>
    <scope>NUCLEOTIDE SEQUENCE [LARGE SCALE GENOMIC DNA]</scope>
    <source>
        <strain evidence="1 2">MAH-3</strain>
    </source>
</reference>
<comment type="caution">
    <text evidence="1">The sequence shown here is derived from an EMBL/GenBank/DDBJ whole genome shotgun (WGS) entry which is preliminary data.</text>
</comment>
<dbReference type="RefSeq" id="WP_144333088.1">
    <property type="nucleotide sequence ID" value="NZ_VLPL01000004.1"/>
</dbReference>
<dbReference type="Proteomes" id="UP000316008">
    <property type="component" value="Unassembled WGS sequence"/>
</dbReference>
<dbReference type="EMBL" id="VLPL01000004">
    <property type="protein sequence ID" value="TSJ44967.1"/>
    <property type="molecule type" value="Genomic_DNA"/>
</dbReference>
<gene>
    <name evidence="1" type="ORF">FO442_10245</name>
</gene>
<protein>
    <submittedName>
        <fullName evidence="1">Uncharacterized protein</fullName>
    </submittedName>
</protein>